<dbReference type="SUPFAM" id="SSF117839">
    <property type="entry name" value="WWE domain"/>
    <property type="match status" value="1"/>
</dbReference>
<dbReference type="SMART" id="SM00506">
    <property type="entry name" value="A1pp"/>
    <property type="match status" value="3"/>
</dbReference>
<protein>
    <recommendedName>
        <fullName evidence="7">Poly [ADP-ribose] polymerase</fullName>
        <shortName evidence="7">PARP</shortName>
        <ecNumber evidence="7">2.4.2.-</ecNumber>
    </recommendedName>
</protein>
<dbReference type="SUPFAM" id="SSF56399">
    <property type="entry name" value="ADP-ribosylation"/>
    <property type="match status" value="1"/>
</dbReference>
<keyword evidence="6" id="KW-0694">RNA-binding</keyword>
<feature type="domain" description="PARP catalytic" evidence="11">
    <location>
        <begin position="2104"/>
        <end position="2307"/>
    </location>
</feature>
<evidence type="ECO:0000256" key="5">
    <source>
        <dbReference type="ARBA" id="ARBA00023242"/>
    </source>
</evidence>
<dbReference type="SUPFAM" id="SSF52949">
    <property type="entry name" value="Macro domain-like"/>
    <property type="match status" value="3"/>
</dbReference>
<evidence type="ECO:0000259" key="11">
    <source>
        <dbReference type="PROSITE" id="PS51059"/>
    </source>
</evidence>
<dbReference type="Pfam" id="PF00644">
    <property type="entry name" value="PARP"/>
    <property type="match status" value="1"/>
</dbReference>
<evidence type="ECO:0000256" key="6">
    <source>
        <dbReference type="PROSITE-ProRule" id="PRU00176"/>
    </source>
</evidence>
<dbReference type="InterPro" id="IPR035979">
    <property type="entry name" value="RBD_domain_sf"/>
</dbReference>
<feature type="compositionally biased region" description="Basic and acidic residues" evidence="8">
    <location>
        <begin position="1913"/>
        <end position="1941"/>
    </location>
</feature>
<evidence type="ECO:0000256" key="1">
    <source>
        <dbReference type="ARBA" id="ARBA00004123"/>
    </source>
</evidence>
<evidence type="ECO:0000256" key="4">
    <source>
        <dbReference type="ARBA" id="ARBA00023027"/>
    </source>
</evidence>
<dbReference type="GO" id="GO:0005634">
    <property type="term" value="C:nucleus"/>
    <property type="evidence" value="ECO:0007669"/>
    <property type="project" value="UniProtKB-SubCell"/>
</dbReference>
<dbReference type="InterPro" id="IPR057044">
    <property type="entry name" value="PARP14_KH_1"/>
</dbReference>
<feature type="compositionally biased region" description="Basic and acidic residues" evidence="8">
    <location>
        <begin position="443"/>
        <end position="468"/>
    </location>
</feature>
<dbReference type="Proteomes" id="UP000683360">
    <property type="component" value="Unassembled WGS sequence"/>
</dbReference>
<evidence type="ECO:0000259" key="12">
    <source>
        <dbReference type="PROSITE" id="PS51154"/>
    </source>
</evidence>
<dbReference type="Pfam" id="PF23084">
    <property type="entry name" value="KH_PARP14_1"/>
    <property type="match status" value="1"/>
</dbReference>
<keyword evidence="4 7" id="KW-0520">NAD</keyword>
<dbReference type="InterPro" id="IPR004170">
    <property type="entry name" value="WWE_dom"/>
</dbReference>
<evidence type="ECO:0000256" key="7">
    <source>
        <dbReference type="RuleBase" id="RU362114"/>
    </source>
</evidence>
<dbReference type="GO" id="GO:0003714">
    <property type="term" value="F:transcription corepressor activity"/>
    <property type="evidence" value="ECO:0007669"/>
    <property type="project" value="TreeGrafter"/>
</dbReference>
<feature type="region of interest" description="Disordered" evidence="8">
    <location>
        <begin position="385"/>
        <end position="468"/>
    </location>
</feature>
<feature type="compositionally biased region" description="Basic and acidic residues" evidence="8">
    <location>
        <begin position="1384"/>
        <end position="1404"/>
    </location>
</feature>
<feature type="region of interest" description="Disordered" evidence="8">
    <location>
        <begin position="1384"/>
        <end position="1455"/>
    </location>
</feature>
<dbReference type="CDD" id="cd02907">
    <property type="entry name" value="Macro_Af1521_BAL-like"/>
    <property type="match status" value="1"/>
</dbReference>
<feature type="domain" description="WWE" evidence="10">
    <location>
        <begin position="2012"/>
        <end position="2091"/>
    </location>
</feature>
<dbReference type="OrthoDB" id="6095899at2759"/>
<reference evidence="13" key="1">
    <citation type="submission" date="2021-03" db="EMBL/GenBank/DDBJ databases">
        <authorList>
            <person name="Bekaert M."/>
        </authorList>
    </citation>
    <scope>NUCLEOTIDE SEQUENCE</scope>
</reference>
<dbReference type="Gene3D" id="3.30.720.50">
    <property type="match status" value="1"/>
</dbReference>
<dbReference type="PANTHER" id="PTHR14453">
    <property type="entry name" value="PARP/ZINC FINGER CCCH TYPE DOMAIN CONTAINING PROTEIN"/>
    <property type="match status" value="1"/>
</dbReference>
<accession>A0A8S3R063</accession>
<dbReference type="GO" id="GO:0005737">
    <property type="term" value="C:cytoplasm"/>
    <property type="evidence" value="ECO:0007669"/>
    <property type="project" value="TreeGrafter"/>
</dbReference>
<dbReference type="EMBL" id="CAJPWZ010000876">
    <property type="protein sequence ID" value="CAG2202102.1"/>
    <property type="molecule type" value="Genomic_DNA"/>
</dbReference>
<dbReference type="PROSITE" id="PS51154">
    <property type="entry name" value="MACRO"/>
    <property type="match status" value="3"/>
</dbReference>
<feature type="region of interest" description="Disordered" evidence="8">
    <location>
        <begin position="2079"/>
        <end position="2101"/>
    </location>
</feature>
<dbReference type="GO" id="GO:0003950">
    <property type="term" value="F:NAD+ poly-ADP-ribosyltransferase activity"/>
    <property type="evidence" value="ECO:0007669"/>
    <property type="project" value="UniProtKB-UniRule"/>
</dbReference>
<feature type="region of interest" description="Disordered" evidence="8">
    <location>
        <begin position="1835"/>
        <end position="1941"/>
    </location>
</feature>
<organism evidence="13 14">
    <name type="scientific">Mytilus edulis</name>
    <name type="common">Blue mussel</name>
    <dbReference type="NCBI Taxonomy" id="6550"/>
    <lineage>
        <taxon>Eukaryota</taxon>
        <taxon>Metazoa</taxon>
        <taxon>Spiralia</taxon>
        <taxon>Lophotrochozoa</taxon>
        <taxon>Mollusca</taxon>
        <taxon>Bivalvia</taxon>
        <taxon>Autobranchia</taxon>
        <taxon>Pteriomorphia</taxon>
        <taxon>Mytilida</taxon>
        <taxon>Mytiloidea</taxon>
        <taxon>Mytilidae</taxon>
        <taxon>Mytilinae</taxon>
        <taxon>Mytilus</taxon>
    </lineage>
</organism>
<keyword evidence="2 7" id="KW-0328">Glycosyltransferase</keyword>
<keyword evidence="3 7" id="KW-0808">Transferase</keyword>
<comment type="caution">
    <text evidence="13">The sequence shown here is derived from an EMBL/GenBank/DDBJ whole genome shotgun (WGS) entry which is preliminary data.</text>
</comment>
<dbReference type="Gene3D" id="3.40.220.10">
    <property type="entry name" value="Leucine Aminopeptidase, subunit E, domain 1"/>
    <property type="match status" value="3"/>
</dbReference>
<feature type="domain" description="Macro" evidence="12">
    <location>
        <begin position="1447"/>
        <end position="1631"/>
    </location>
</feature>
<sequence length="2307" mass="258323">MDNNTEKTNDGHLQHSLPISVISAIPYTLNEDSLPSSDDDGPDVYVPPYAIPSMSISNIGKSFSIESEGEQIDHSDPSEGHHEDQGHQENIEDGVEEEVIDDISIDGCNEERNNVEHKADGINRESQVSICGLSQDKETETKLDNFRFESDKEGSGNIIKQTEIDGHMAEETEIKGKNQNREVKQMEISKEKENSEWKKMDDDECSSTFTTKLRLDGTCHVKSEMCESNVSEVTKAMSEDTTQEDKLVDKSNASQVSGEGDVQLQTNMHNESKESESNTHDSVKEVNKSLIVDNRFNLESAEKQNVKAVNQVEDKTVQNKIKSKEHPSVPIKPVNAVNYNPGRVGQWGQFQFMPPNYPYYNVGALHQPGLPQPYHPYPLSPPYTGFHVSPLSPPPSTGYQQPDFNGRRGDNLITDLSSDTSKLPVSPTNKKVGENEQFESEINPDKTSRSATTNHDKPYPGLLPDKELADNKMVPDKASTQGSKIVITFTGDISEYTLRYYFENSRKSGGGEIEEMDFSPDTGVAVVEFKDNESAANVLKKQNVHKVSDVELKIHVIEQEADMSRWLEEEKVFVTGVMNTTTEDCLNDYIEVKSGAEPTNISYGRDKTSALITFEDKIDFTKLRTGCLMKALEGSTLTVSRVPVTRTVLVSGIGHDSGITNDTVKYYFENERRSSGHEDAEILEYDSDTCVIRFPSPAGKALEIPEPEIISADFNILKFIKNLQNMKEDFEKKLGGLYGHVEWPEDLENDEVKIMCDLDLSTSDGQKAVESWQTDINNCTEEFISTLTTMRITTLPEAWGEVVKGLRTLIIADPEKACVILEKENNDILMVGERNIIKNLYLDIQKIVSRSEGRSSHTETTPTKVLSFKEYKLQLLWLLKYFDVVSQKYPGLQAKCNLDAREVTLSGNVESMQAAELFLRETTNSFVVKTFKMSKQKKDLLFKKGAREVWYQEAKTKQIIATWNIDRGHVCEMYANSKKEAERAIICIEDLFLEDEFVVDENYEDFIQSSQWTELQGRLAERDENCFCVRTDRGRIQLAATKYIFQEIKLDIQKEIDDFSKLHCRHTKTINCDKGIHLYIRHNHQKEIQKIEKTLKSMDVKITSDNQNYSYEIKGNKTGITLASNKLDALMKTIHSDKHKLHSYGIRDYFLSPPGKKETVDIGKKHSSVVLQETDYSEEKARRAEKGGELRLSAPGVKRVFMHDEVHKIYLVEGDITQLDVDAIVNAANNDMDHCGGLAKAIADAAGKTVQDECHEYVKKHGQVRDGDAIYSKPGKLPCKMIIHAVGPVWKGGKQGERNLLKAAVLQCLALTEQRNYKTVAIPALSGGIFGYPLDDCTITIVETIKEYFDQNGSTTTVTGVYLCDISGETIKLFQDALQDAYSNEKRTEKDVQRPLKYPGHDSESDLQPIRYPDTQPNDAPSNPIRYPHSGEATSDYPSDRSNHHTASRDTSSGSEDDFIKVVKGLLTQRKVDVIVNSVSHSLDLSRGRLSKSILGAAGDIIQTEIYQYIGTFQPFHNVAVTSGGNMPCKNIVHGVLAPFDGLETKSVKILQMFILMCMNSASDHKMTSIAFPAIGTGVLNFPVDIVAKTMFEVVLLYKQKIPDSSIKSVEFVIYPEDTAAVRAFEDEQRKVRRKTSSQTITENSSKHYINAQVSVDEDRAVPSKGSTTKLGSIDVLIKCGDITKEKSDAIVNTTSHSYDLSKGAVSKAILTAAGSDIQKELVQEAERSTSKGLVVTSGGKMNCKYIFHIIAQSTLSGWEAAVNKCLTAAENRKLSTMALPALGTGIKACKPEDVASAIFSAIKKFSTQHIKQVTLVVFQKEMAADFITELKKTDGVGGKRDHTDTRDYSDRDNRGYGHRGTKGRNTDHRGGYRDTTARDSEHRGGHRDTSGRNTDHRGGLRGGHRGGHRGTTPRDNEHRGFKDGHDDKDRQPYGDASKKESKPDTIKFYIWSDSWDSIKATKKIFRDIEKQLKVKITENKGVINILGSQAQVNKAGDALQAQLRKEEARMIDYDKAKEVANYIQWYYKDQSSDRFKPFTLELNYVIETEYKSKSTQVRITDNKGERYKIDFNKMEEIPASSPNTKIPIQRKSKEQQKGPGVNLPANWTHVKLGVGQLCHEQQLHPGNPEYDRVKSEFQKTGGSGTIVKIFRVQNPTLYLQYAAKKKELYNKNGKNPERWLWHGTSADTVDKIITLGFNRSYCGKNGTSFGEGVYFAPDAKHSSCFCSPDSNGNKHIFSVQVLTGKMCQGHQGLKVLPPIPGKGLVTYDSAANDLSNPTELVIFHDSQAYPAYHVCFKSKSLRDLFS</sequence>
<dbReference type="InterPro" id="IPR012317">
    <property type="entry name" value="Poly(ADP-ribose)pol_cat_dom"/>
</dbReference>
<evidence type="ECO:0000256" key="3">
    <source>
        <dbReference type="ARBA" id="ARBA00022679"/>
    </source>
</evidence>
<dbReference type="PROSITE" id="PS51059">
    <property type="entry name" value="PARP_CATALYTIC"/>
    <property type="match status" value="1"/>
</dbReference>
<proteinExistence type="predicted"/>
<feature type="domain" description="Macro" evidence="12">
    <location>
        <begin position="1663"/>
        <end position="1835"/>
    </location>
</feature>
<feature type="region of interest" description="Disordered" evidence="8">
    <location>
        <begin position="67"/>
        <end position="94"/>
    </location>
</feature>
<dbReference type="Gene3D" id="3.30.70.330">
    <property type="match status" value="1"/>
</dbReference>
<dbReference type="InterPro" id="IPR037197">
    <property type="entry name" value="WWE_dom_sf"/>
</dbReference>
<evidence type="ECO:0000259" key="10">
    <source>
        <dbReference type="PROSITE" id="PS50918"/>
    </source>
</evidence>
<feature type="domain" description="RRM" evidence="9">
    <location>
        <begin position="483"/>
        <end position="559"/>
    </location>
</feature>
<dbReference type="Gene3D" id="3.90.228.10">
    <property type="match status" value="1"/>
</dbReference>
<comment type="subcellular location">
    <subcellularLocation>
        <location evidence="1">Nucleus</location>
    </subcellularLocation>
</comment>
<evidence type="ECO:0000313" key="14">
    <source>
        <dbReference type="Proteomes" id="UP000683360"/>
    </source>
</evidence>
<evidence type="ECO:0000313" key="13">
    <source>
        <dbReference type="EMBL" id="CAG2202102.1"/>
    </source>
</evidence>
<evidence type="ECO:0000259" key="9">
    <source>
        <dbReference type="PROSITE" id="PS50102"/>
    </source>
</evidence>
<dbReference type="Pfam" id="PF23085">
    <property type="entry name" value="RRM_PARP14_3"/>
    <property type="match status" value="1"/>
</dbReference>
<dbReference type="InterPro" id="IPR000504">
    <property type="entry name" value="RRM_dom"/>
</dbReference>
<evidence type="ECO:0000256" key="2">
    <source>
        <dbReference type="ARBA" id="ARBA00022676"/>
    </source>
</evidence>
<feature type="compositionally biased region" description="Polar residues" evidence="8">
    <location>
        <begin position="251"/>
        <end position="262"/>
    </location>
</feature>
<feature type="compositionally biased region" description="Basic and acidic residues" evidence="8">
    <location>
        <begin position="1865"/>
        <end position="1899"/>
    </location>
</feature>
<gene>
    <name evidence="13" type="ORF">MEDL_16695</name>
</gene>
<dbReference type="InterPro" id="IPR043472">
    <property type="entry name" value="Macro_dom-like"/>
</dbReference>
<dbReference type="PROSITE" id="PS50918">
    <property type="entry name" value="WWE"/>
    <property type="match status" value="1"/>
</dbReference>
<dbReference type="InterPro" id="IPR012677">
    <property type="entry name" value="Nucleotide-bd_a/b_plait_sf"/>
</dbReference>
<feature type="compositionally biased region" description="Basic and acidic residues" evidence="8">
    <location>
        <begin position="71"/>
        <end position="90"/>
    </location>
</feature>
<feature type="compositionally biased region" description="Basic and acidic residues" evidence="8">
    <location>
        <begin position="1835"/>
        <end position="1856"/>
    </location>
</feature>
<feature type="compositionally biased region" description="Polar residues" evidence="8">
    <location>
        <begin position="414"/>
        <end position="429"/>
    </location>
</feature>
<dbReference type="Pfam" id="PF01661">
    <property type="entry name" value="Macro"/>
    <property type="match status" value="3"/>
</dbReference>
<dbReference type="CDD" id="cd01439">
    <property type="entry name" value="TCCD_inducible_PARP_like"/>
    <property type="match status" value="1"/>
</dbReference>
<dbReference type="SUPFAM" id="SSF54928">
    <property type="entry name" value="RNA-binding domain, RBD"/>
    <property type="match status" value="1"/>
</dbReference>
<dbReference type="InterPro" id="IPR002589">
    <property type="entry name" value="Macro_dom"/>
</dbReference>
<dbReference type="GO" id="GO:0003723">
    <property type="term" value="F:RNA binding"/>
    <property type="evidence" value="ECO:0007669"/>
    <property type="project" value="UniProtKB-UniRule"/>
</dbReference>
<dbReference type="SMART" id="SM00360">
    <property type="entry name" value="RRM"/>
    <property type="match status" value="2"/>
</dbReference>
<keyword evidence="14" id="KW-1185">Reference proteome</keyword>
<dbReference type="PANTHER" id="PTHR14453:SF67">
    <property type="entry name" value="POLY [ADP-RIBOSE] POLYMERASE"/>
    <property type="match status" value="1"/>
</dbReference>
<dbReference type="PROSITE" id="PS50102">
    <property type="entry name" value="RRM"/>
    <property type="match status" value="1"/>
</dbReference>
<evidence type="ECO:0000256" key="8">
    <source>
        <dbReference type="SAM" id="MobiDB-lite"/>
    </source>
</evidence>
<feature type="domain" description="Macro" evidence="12">
    <location>
        <begin position="1196"/>
        <end position="1382"/>
    </location>
</feature>
<dbReference type="InterPro" id="IPR052056">
    <property type="entry name" value="Mono-ARTD/PARP"/>
</dbReference>
<keyword evidence="5" id="KW-0539">Nucleus</keyword>
<dbReference type="GO" id="GO:0010629">
    <property type="term" value="P:negative regulation of gene expression"/>
    <property type="evidence" value="ECO:0007669"/>
    <property type="project" value="TreeGrafter"/>
</dbReference>
<dbReference type="EC" id="2.4.2.-" evidence="7"/>
<dbReference type="Pfam" id="PF02825">
    <property type="entry name" value="WWE"/>
    <property type="match status" value="1"/>
</dbReference>
<feature type="region of interest" description="Disordered" evidence="8">
    <location>
        <begin position="238"/>
        <end position="262"/>
    </location>
</feature>
<name>A0A8S3R063_MYTED</name>